<protein>
    <submittedName>
        <fullName evidence="14">Histidine kinase</fullName>
    </submittedName>
</protein>
<dbReference type="InterPro" id="IPR007895">
    <property type="entry name" value="MASE1"/>
</dbReference>
<dbReference type="SMART" id="SM00387">
    <property type="entry name" value="HATPase_c"/>
    <property type="match status" value="1"/>
</dbReference>
<keyword evidence="2" id="KW-1003">Cell membrane</keyword>
<dbReference type="InterPro" id="IPR036097">
    <property type="entry name" value="HisK_dim/P_sf"/>
</dbReference>
<keyword evidence="10" id="KW-0902">Two-component regulatory system</keyword>
<comment type="subcellular location">
    <subcellularLocation>
        <location evidence="1">Cell membrane</location>
        <topology evidence="1">Multi-pass membrane protein</topology>
    </subcellularLocation>
</comment>
<evidence type="ECO:0000256" key="9">
    <source>
        <dbReference type="ARBA" id="ARBA00022989"/>
    </source>
</evidence>
<dbReference type="Gene3D" id="3.30.565.10">
    <property type="entry name" value="Histidine kinase-like ATPase, C-terminal domain"/>
    <property type="match status" value="1"/>
</dbReference>
<dbReference type="SUPFAM" id="SSF55874">
    <property type="entry name" value="ATPase domain of HSP90 chaperone/DNA topoisomerase II/histidine kinase"/>
    <property type="match status" value="1"/>
</dbReference>
<feature type="domain" description="Histidine kinase" evidence="13">
    <location>
        <begin position="316"/>
        <end position="531"/>
    </location>
</feature>
<dbReference type="InterPro" id="IPR003594">
    <property type="entry name" value="HATPase_dom"/>
</dbReference>
<keyword evidence="8" id="KW-0067">ATP-binding</keyword>
<feature type="transmembrane region" description="Helical" evidence="12">
    <location>
        <begin position="179"/>
        <end position="196"/>
    </location>
</feature>
<feature type="transmembrane region" description="Helical" evidence="12">
    <location>
        <begin position="202"/>
        <end position="218"/>
    </location>
</feature>
<dbReference type="GO" id="GO:0005524">
    <property type="term" value="F:ATP binding"/>
    <property type="evidence" value="ECO:0007669"/>
    <property type="project" value="UniProtKB-KW"/>
</dbReference>
<evidence type="ECO:0000256" key="11">
    <source>
        <dbReference type="ARBA" id="ARBA00023136"/>
    </source>
</evidence>
<dbReference type="GO" id="GO:0000155">
    <property type="term" value="F:phosphorelay sensor kinase activity"/>
    <property type="evidence" value="ECO:0007669"/>
    <property type="project" value="InterPro"/>
</dbReference>
<evidence type="ECO:0000256" key="6">
    <source>
        <dbReference type="ARBA" id="ARBA00022741"/>
    </source>
</evidence>
<dbReference type="PANTHER" id="PTHR43065:SF10">
    <property type="entry name" value="PEROXIDE STRESS-ACTIVATED HISTIDINE KINASE MAK3"/>
    <property type="match status" value="1"/>
</dbReference>
<evidence type="ECO:0000256" key="8">
    <source>
        <dbReference type="ARBA" id="ARBA00022840"/>
    </source>
</evidence>
<evidence type="ECO:0000256" key="3">
    <source>
        <dbReference type="ARBA" id="ARBA00022553"/>
    </source>
</evidence>
<dbReference type="SMART" id="SM00388">
    <property type="entry name" value="HisKA"/>
    <property type="match status" value="1"/>
</dbReference>
<keyword evidence="3" id="KW-0597">Phosphoprotein</keyword>
<keyword evidence="6" id="KW-0547">Nucleotide-binding</keyword>
<feature type="transmembrane region" description="Helical" evidence="12">
    <location>
        <begin position="149"/>
        <end position="167"/>
    </location>
</feature>
<evidence type="ECO:0000256" key="1">
    <source>
        <dbReference type="ARBA" id="ARBA00004651"/>
    </source>
</evidence>
<keyword evidence="7 14" id="KW-0418">Kinase</keyword>
<dbReference type="SUPFAM" id="SSF47384">
    <property type="entry name" value="Homodimeric domain of signal transducing histidine kinase"/>
    <property type="match status" value="1"/>
</dbReference>
<feature type="transmembrane region" description="Helical" evidence="12">
    <location>
        <begin position="108"/>
        <end position="137"/>
    </location>
</feature>
<evidence type="ECO:0000256" key="7">
    <source>
        <dbReference type="ARBA" id="ARBA00022777"/>
    </source>
</evidence>
<evidence type="ECO:0000256" key="2">
    <source>
        <dbReference type="ARBA" id="ARBA00022475"/>
    </source>
</evidence>
<keyword evidence="5 12" id="KW-0812">Transmembrane</keyword>
<dbReference type="PRINTS" id="PR00344">
    <property type="entry name" value="BCTRLSENSOR"/>
</dbReference>
<organism evidence="14">
    <name type="scientific">hydrothermal vent metagenome</name>
    <dbReference type="NCBI Taxonomy" id="652676"/>
    <lineage>
        <taxon>unclassified sequences</taxon>
        <taxon>metagenomes</taxon>
        <taxon>ecological metagenomes</taxon>
    </lineage>
</organism>
<dbReference type="PANTHER" id="PTHR43065">
    <property type="entry name" value="SENSOR HISTIDINE KINASE"/>
    <property type="match status" value="1"/>
</dbReference>
<dbReference type="Pfam" id="PF05231">
    <property type="entry name" value="MASE1"/>
    <property type="match status" value="1"/>
</dbReference>
<dbReference type="Pfam" id="PF02518">
    <property type="entry name" value="HATPase_c"/>
    <property type="match status" value="1"/>
</dbReference>
<dbReference type="CDD" id="cd00082">
    <property type="entry name" value="HisKA"/>
    <property type="match status" value="1"/>
</dbReference>
<keyword evidence="4" id="KW-0808">Transferase</keyword>
<dbReference type="PROSITE" id="PS50109">
    <property type="entry name" value="HIS_KIN"/>
    <property type="match status" value="1"/>
</dbReference>
<evidence type="ECO:0000256" key="4">
    <source>
        <dbReference type="ARBA" id="ARBA00022679"/>
    </source>
</evidence>
<keyword evidence="9 12" id="KW-1133">Transmembrane helix</keyword>
<dbReference type="Gene3D" id="1.10.287.130">
    <property type="match status" value="1"/>
</dbReference>
<evidence type="ECO:0000256" key="12">
    <source>
        <dbReference type="SAM" id="Phobius"/>
    </source>
</evidence>
<accession>A0A1W1CGS7</accession>
<dbReference type="AlphaFoldDB" id="A0A1W1CGS7"/>
<feature type="transmembrane region" description="Helical" evidence="12">
    <location>
        <begin position="52"/>
        <end position="70"/>
    </location>
</feature>
<dbReference type="InterPro" id="IPR003661">
    <property type="entry name" value="HisK_dim/P_dom"/>
</dbReference>
<keyword evidence="11 12" id="KW-0472">Membrane</keyword>
<evidence type="ECO:0000256" key="5">
    <source>
        <dbReference type="ARBA" id="ARBA00022692"/>
    </source>
</evidence>
<sequence length="536" mass="61459">MKRYMPVAALAFLYFCTAQIFFSIGQHNGIITAMIFPSEGIALAFVIYYGKWIWPGIFIGQFFIAYFNHMGITPSLLIASINSAEAVIAVTLFNRWKLHKNLSEYRDFILFAMMIVFILQPFSAVLSNFTLLSFGIIAGEDMFLALFHWWFGNVMGQLLYAPFLLTLFTNYKQINFKEYLLIGAVFGAYTHALIGIFQIHSLLLMLILALPIMIYIVYRRNIAYGFFLTVISSNVLAILGESFIVSDGSFNVIDYDLYVLTSIVVVFTSGIIFDNQKKQKEELKKIIAQEVQKNKQQQLLMLQQNRLAQLGEMISMIAHQWRQPINNLALMHQFIYSKYKKGSLDDKTMEYFKKNAKLQVENMSQTIDDFRNFFKPQESKKEFFVSDVIEQTLKIIAPLFEKYKINIEVSQKTAAHFYGYQNALGHILVNILNNAKDALLERNIKDKKIKITVEKREEEVVISISDNAGGVDESILDKIFDPYFSTKNEKNGTGLGLYMAQVIALEYLNAQISVHNSEEGAVFTIILKKVLDEKIK</sequence>
<name>A0A1W1CGS7_9ZZZZ</name>
<dbReference type="InterPro" id="IPR005467">
    <property type="entry name" value="His_kinase_dom"/>
</dbReference>
<evidence type="ECO:0000259" key="13">
    <source>
        <dbReference type="PROSITE" id="PS50109"/>
    </source>
</evidence>
<dbReference type="EMBL" id="FPHH01000083">
    <property type="protein sequence ID" value="SFV64964.1"/>
    <property type="molecule type" value="Genomic_DNA"/>
</dbReference>
<gene>
    <name evidence="14" type="ORF">MNB_SM-5-1185</name>
</gene>
<evidence type="ECO:0000256" key="10">
    <source>
        <dbReference type="ARBA" id="ARBA00023012"/>
    </source>
</evidence>
<dbReference type="InterPro" id="IPR004358">
    <property type="entry name" value="Sig_transdc_His_kin-like_C"/>
</dbReference>
<proteinExistence type="predicted"/>
<feature type="transmembrane region" description="Helical" evidence="12">
    <location>
        <begin position="225"/>
        <end position="245"/>
    </location>
</feature>
<feature type="transmembrane region" description="Helical" evidence="12">
    <location>
        <begin position="257"/>
        <end position="275"/>
    </location>
</feature>
<dbReference type="InterPro" id="IPR036890">
    <property type="entry name" value="HATPase_C_sf"/>
</dbReference>
<dbReference type="GO" id="GO:0005886">
    <property type="term" value="C:plasma membrane"/>
    <property type="evidence" value="ECO:0007669"/>
    <property type="project" value="UniProtKB-SubCell"/>
</dbReference>
<reference evidence="14" key="1">
    <citation type="submission" date="2016-10" db="EMBL/GenBank/DDBJ databases">
        <authorList>
            <person name="de Groot N.N."/>
        </authorList>
    </citation>
    <scope>NUCLEOTIDE SEQUENCE</scope>
</reference>
<evidence type="ECO:0000313" key="14">
    <source>
        <dbReference type="EMBL" id="SFV64964.1"/>
    </source>
</evidence>